<name>A0A1M5KBT8_9GAMM</name>
<dbReference type="PROSITE" id="PS00676">
    <property type="entry name" value="SIGMA54_INTERACT_2"/>
    <property type="match status" value="1"/>
</dbReference>
<keyword evidence="4" id="KW-0238">DNA-binding</keyword>
<dbReference type="STRING" id="490188.SAMN04488068_0469"/>
<dbReference type="CDD" id="cd00009">
    <property type="entry name" value="AAA"/>
    <property type="match status" value="1"/>
</dbReference>
<dbReference type="Gene3D" id="3.40.50.300">
    <property type="entry name" value="P-loop containing nucleotide triphosphate hydrolases"/>
    <property type="match status" value="1"/>
</dbReference>
<dbReference type="GO" id="GO:0043565">
    <property type="term" value="F:sequence-specific DNA binding"/>
    <property type="evidence" value="ECO:0007669"/>
    <property type="project" value="InterPro"/>
</dbReference>
<dbReference type="InterPro" id="IPR002078">
    <property type="entry name" value="Sigma_54_int"/>
</dbReference>
<keyword evidence="2" id="KW-0067">ATP-binding</keyword>
<dbReference type="InterPro" id="IPR002197">
    <property type="entry name" value="HTH_Fis"/>
</dbReference>
<evidence type="ECO:0000256" key="4">
    <source>
        <dbReference type="ARBA" id="ARBA00023125"/>
    </source>
</evidence>
<dbReference type="Pfam" id="PF25601">
    <property type="entry name" value="AAA_lid_14"/>
    <property type="match status" value="1"/>
</dbReference>
<dbReference type="InterPro" id="IPR003593">
    <property type="entry name" value="AAA+_ATPase"/>
</dbReference>
<dbReference type="Pfam" id="PF02954">
    <property type="entry name" value="HTH_8"/>
    <property type="match status" value="1"/>
</dbReference>
<evidence type="ECO:0000313" key="7">
    <source>
        <dbReference type="EMBL" id="SHG50207.1"/>
    </source>
</evidence>
<dbReference type="PRINTS" id="PR01590">
    <property type="entry name" value="HTHFIS"/>
</dbReference>
<evidence type="ECO:0000256" key="1">
    <source>
        <dbReference type="ARBA" id="ARBA00022741"/>
    </source>
</evidence>
<dbReference type="InterPro" id="IPR025944">
    <property type="entry name" value="Sigma_54_int_dom_CS"/>
</dbReference>
<reference evidence="7 8" key="1">
    <citation type="submission" date="2016-11" db="EMBL/GenBank/DDBJ databases">
        <authorList>
            <person name="Jaros S."/>
            <person name="Januszkiewicz K."/>
            <person name="Wedrychowicz H."/>
        </authorList>
    </citation>
    <scope>NUCLEOTIDE SEQUENCE [LARGE SCALE GENOMIC DNA]</scope>
    <source>
        <strain evidence="7 8">CGMCC 1.7049</strain>
    </source>
</reference>
<dbReference type="AlphaFoldDB" id="A0A1M5KBT8"/>
<evidence type="ECO:0000256" key="2">
    <source>
        <dbReference type="ARBA" id="ARBA00022840"/>
    </source>
</evidence>
<dbReference type="PANTHER" id="PTHR32071">
    <property type="entry name" value="TRANSCRIPTIONAL REGULATORY PROTEIN"/>
    <property type="match status" value="1"/>
</dbReference>
<dbReference type="PANTHER" id="PTHR32071:SF38">
    <property type="entry name" value="PSP OPERON TRANSCRIPTIONAL ACTIVATOR"/>
    <property type="match status" value="1"/>
</dbReference>
<dbReference type="PROSITE" id="PS50045">
    <property type="entry name" value="SIGMA54_INTERACT_4"/>
    <property type="match status" value="1"/>
</dbReference>
<protein>
    <submittedName>
        <fullName evidence="7">Psp operon transcriptional activator</fullName>
    </submittedName>
</protein>
<dbReference type="RefSeq" id="WP_072893347.1">
    <property type="nucleotide sequence ID" value="NZ_FQWZ01000001.1"/>
</dbReference>
<evidence type="ECO:0000256" key="5">
    <source>
        <dbReference type="ARBA" id="ARBA00023163"/>
    </source>
</evidence>
<dbReference type="GO" id="GO:0005524">
    <property type="term" value="F:ATP binding"/>
    <property type="evidence" value="ECO:0007669"/>
    <property type="project" value="UniProtKB-KW"/>
</dbReference>
<dbReference type="Gene3D" id="1.10.10.60">
    <property type="entry name" value="Homeodomain-like"/>
    <property type="match status" value="1"/>
</dbReference>
<gene>
    <name evidence="7" type="ORF">SAMN04488068_0469</name>
</gene>
<dbReference type="Gene3D" id="1.10.8.60">
    <property type="match status" value="1"/>
</dbReference>
<dbReference type="Pfam" id="PF00158">
    <property type="entry name" value="Sigma54_activat"/>
    <property type="match status" value="1"/>
</dbReference>
<proteinExistence type="predicted"/>
<dbReference type="InterPro" id="IPR058031">
    <property type="entry name" value="AAA_lid_NorR"/>
</dbReference>
<organism evidence="7 8">
    <name type="scientific">Hydrocarboniphaga daqingensis</name>
    <dbReference type="NCBI Taxonomy" id="490188"/>
    <lineage>
        <taxon>Bacteria</taxon>
        <taxon>Pseudomonadati</taxon>
        <taxon>Pseudomonadota</taxon>
        <taxon>Gammaproteobacteria</taxon>
        <taxon>Nevskiales</taxon>
        <taxon>Nevskiaceae</taxon>
        <taxon>Hydrocarboniphaga</taxon>
    </lineage>
</organism>
<dbReference type="EMBL" id="FQWZ01000001">
    <property type="protein sequence ID" value="SHG50207.1"/>
    <property type="molecule type" value="Genomic_DNA"/>
</dbReference>
<evidence type="ECO:0000256" key="3">
    <source>
        <dbReference type="ARBA" id="ARBA00023015"/>
    </source>
</evidence>
<dbReference type="FunFam" id="3.40.50.300:FF:000006">
    <property type="entry name" value="DNA-binding transcriptional regulator NtrC"/>
    <property type="match status" value="1"/>
</dbReference>
<dbReference type="GO" id="GO:0006355">
    <property type="term" value="P:regulation of DNA-templated transcription"/>
    <property type="evidence" value="ECO:0007669"/>
    <property type="project" value="InterPro"/>
</dbReference>
<keyword evidence="1" id="KW-0547">Nucleotide-binding</keyword>
<dbReference type="OrthoDB" id="9804019at2"/>
<dbReference type="InterPro" id="IPR014317">
    <property type="entry name" value="Transcription_activator_PspF"/>
</dbReference>
<keyword evidence="5" id="KW-0804">Transcription</keyword>
<dbReference type="InterPro" id="IPR009057">
    <property type="entry name" value="Homeodomain-like_sf"/>
</dbReference>
<dbReference type="SMART" id="SM00382">
    <property type="entry name" value="AAA"/>
    <property type="match status" value="1"/>
</dbReference>
<dbReference type="NCBIfam" id="TIGR02974">
    <property type="entry name" value="phageshock_pspF"/>
    <property type="match status" value="1"/>
</dbReference>
<dbReference type="SUPFAM" id="SSF52540">
    <property type="entry name" value="P-loop containing nucleoside triphosphate hydrolases"/>
    <property type="match status" value="1"/>
</dbReference>
<feature type="domain" description="Sigma-54 factor interaction" evidence="6">
    <location>
        <begin position="10"/>
        <end position="240"/>
    </location>
</feature>
<dbReference type="PROSITE" id="PS00688">
    <property type="entry name" value="SIGMA54_INTERACT_3"/>
    <property type="match status" value="1"/>
</dbReference>
<sequence length="359" mass="40025">MAQRDIPDPILGQSDNFLAVLEKVSRVAPLSKPVLIIGERGSGKELIAARLHFLSERWQRPYVKFNCAALNEELLESELFGHVSGAYTGATRARVGRFELAHGGTLFLDELASMSLRLQEKLLRVIEYGEFERLGSSETISVDVRLVGAANQDLPALARAGRFREDLLDRLSFDVVTVPPLRERRDDIVLLAQKFAENMAKELGREYFAGFSPAAERQMLAHDWPGNVRELRNVVERSVYRLEHARRVVEQLELDPFASPYRPRGVLPTGAVEAGVLPTLVATTAAAAAPTASAGADEPRYPLDFEREVAEFETRLLKGALDAARYNQKRAAELLGLTYHQYRGQLRKYGLLRADDTNA</sequence>
<dbReference type="SUPFAM" id="SSF46689">
    <property type="entry name" value="Homeodomain-like"/>
    <property type="match status" value="1"/>
</dbReference>
<dbReference type="InterPro" id="IPR027417">
    <property type="entry name" value="P-loop_NTPase"/>
</dbReference>
<evidence type="ECO:0000259" key="6">
    <source>
        <dbReference type="PROSITE" id="PS50045"/>
    </source>
</evidence>
<dbReference type="InterPro" id="IPR025943">
    <property type="entry name" value="Sigma_54_int_dom_ATP-bd_2"/>
</dbReference>
<accession>A0A1M5KBT8</accession>
<dbReference type="Proteomes" id="UP000199758">
    <property type="component" value="Unassembled WGS sequence"/>
</dbReference>
<keyword evidence="8" id="KW-1185">Reference proteome</keyword>
<evidence type="ECO:0000313" key="8">
    <source>
        <dbReference type="Proteomes" id="UP000199758"/>
    </source>
</evidence>
<keyword evidence="3" id="KW-0805">Transcription regulation</keyword>